<evidence type="ECO:0000256" key="8">
    <source>
        <dbReference type="ARBA" id="ARBA00023251"/>
    </source>
</evidence>
<dbReference type="PROSITE" id="PS50893">
    <property type="entry name" value="ABC_TRANSPORTER_2"/>
    <property type="match status" value="1"/>
</dbReference>
<comment type="caution">
    <text evidence="11">The sequence shown here is derived from an EMBL/GenBank/DDBJ whole genome shotgun (WGS) entry which is preliminary data.</text>
</comment>
<dbReference type="Proteomes" id="UP001500456">
    <property type="component" value="Unassembled WGS sequence"/>
</dbReference>
<dbReference type="InterPro" id="IPR050763">
    <property type="entry name" value="ABC_transporter_ATP-binding"/>
</dbReference>
<evidence type="ECO:0000259" key="10">
    <source>
        <dbReference type="PROSITE" id="PS50893"/>
    </source>
</evidence>
<dbReference type="Pfam" id="PF00005">
    <property type="entry name" value="ABC_tran"/>
    <property type="match status" value="1"/>
</dbReference>
<evidence type="ECO:0000256" key="6">
    <source>
        <dbReference type="ARBA" id="ARBA00022967"/>
    </source>
</evidence>
<keyword evidence="4" id="KW-0547">Nucleotide-binding</keyword>
<keyword evidence="12" id="KW-1185">Reference proteome</keyword>
<proteinExistence type="inferred from homology"/>
<dbReference type="PANTHER" id="PTHR42711">
    <property type="entry name" value="ABC TRANSPORTER ATP-BINDING PROTEIN"/>
    <property type="match status" value="1"/>
</dbReference>
<dbReference type="InterPro" id="IPR005894">
    <property type="entry name" value="DrrA"/>
</dbReference>
<evidence type="ECO:0000256" key="3">
    <source>
        <dbReference type="ARBA" id="ARBA00022475"/>
    </source>
</evidence>
<gene>
    <name evidence="11" type="ORF">GCM10022232_28650</name>
</gene>
<feature type="domain" description="ABC transporter" evidence="10">
    <location>
        <begin position="6"/>
        <end position="236"/>
    </location>
</feature>
<dbReference type="Pfam" id="PF13732">
    <property type="entry name" value="DrrA1-3_C"/>
    <property type="match status" value="1"/>
</dbReference>
<evidence type="ECO:0000256" key="4">
    <source>
        <dbReference type="ARBA" id="ARBA00022741"/>
    </source>
</evidence>
<dbReference type="InterPro" id="IPR003593">
    <property type="entry name" value="AAA+_ATPase"/>
</dbReference>
<dbReference type="Gene3D" id="3.40.50.300">
    <property type="entry name" value="P-loop containing nucleotide triphosphate hydrolases"/>
    <property type="match status" value="1"/>
</dbReference>
<keyword evidence="2" id="KW-0813">Transport</keyword>
<comment type="subcellular location">
    <subcellularLocation>
        <location evidence="1">Cell membrane</location>
        <topology evidence="1">Peripheral membrane protein</topology>
        <orientation evidence="1">Cytoplasmic side</orientation>
    </subcellularLocation>
</comment>
<dbReference type="SUPFAM" id="SSF52540">
    <property type="entry name" value="P-loop containing nucleoside triphosphate hydrolases"/>
    <property type="match status" value="1"/>
</dbReference>
<evidence type="ECO:0000256" key="5">
    <source>
        <dbReference type="ARBA" id="ARBA00022840"/>
    </source>
</evidence>
<dbReference type="InterPro" id="IPR017871">
    <property type="entry name" value="ABC_transporter-like_CS"/>
</dbReference>
<evidence type="ECO:0000256" key="2">
    <source>
        <dbReference type="ARBA" id="ARBA00022448"/>
    </source>
</evidence>
<dbReference type="InterPro" id="IPR027417">
    <property type="entry name" value="P-loop_NTPase"/>
</dbReference>
<sequence length="316" mass="33186">MAEPMISTRDLTKSYDRVHALRGVSLDVAEGTVLGLLGHNGAGKTTLVNILATLLPPSGGSAAVAGHDVLRDSRAVRGCIGLTGQFASVDEKLSGFDNLVLIGRLLGASARQARERADELLDTFDLAGAARRLCRTYSGGMRRRLDLAASLVGRPRVIFLDEPSTGLDPASRLSLWETVEALVADGTTVLLTTQYLEEAERLADTVAVLAEGSVVAAGTPNELKSQVGERRAQLSTTRRGDTVKVAEALRRAGFAAVQTPEEGTVSVPVADFEDFAQVVRAVEEAAVPVTGLTLSEPSLDDVYLSLAAKPAAAAAR</sequence>
<keyword evidence="7" id="KW-0472">Membrane</keyword>
<dbReference type="RefSeq" id="WP_345563658.1">
    <property type="nucleotide sequence ID" value="NZ_BAAAZX010000006.1"/>
</dbReference>
<dbReference type="NCBIfam" id="TIGR01188">
    <property type="entry name" value="drrA"/>
    <property type="match status" value="1"/>
</dbReference>
<dbReference type="PROSITE" id="PS00211">
    <property type="entry name" value="ABC_TRANSPORTER_1"/>
    <property type="match status" value="1"/>
</dbReference>
<reference evidence="12" key="1">
    <citation type="journal article" date="2019" name="Int. J. Syst. Evol. Microbiol.">
        <title>The Global Catalogue of Microorganisms (GCM) 10K type strain sequencing project: providing services to taxonomists for standard genome sequencing and annotation.</title>
        <authorList>
            <consortium name="The Broad Institute Genomics Platform"/>
            <consortium name="The Broad Institute Genome Sequencing Center for Infectious Disease"/>
            <person name="Wu L."/>
            <person name="Ma J."/>
        </authorList>
    </citation>
    <scope>NUCLEOTIDE SEQUENCE [LARGE SCALE GENOMIC DNA]</scope>
    <source>
        <strain evidence="12">JCM 16924</strain>
    </source>
</reference>
<dbReference type="PANTHER" id="PTHR42711:SF19">
    <property type="entry name" value="DOXORUBICIN RESISTANCE ATP-BINDING PROTEIN DRRA"/>
    <property type="match status" value="1"/>
</dbReference>
<organism evidence="11 12">
    <name type="scientific">Streptomyces plumbiresistens</name>
    <dbReference type="NCBI Taxonomy" id="511811"/>
    <lineage>
        <taxon>Bacteria</taxon>
        <taxon>Bacillati</taxon>
        <taxon>Actinomycetota</taxon>
        <taxon>Actinomycetes</taxon>
        <taxon>Kitasatosporales</taxon>
        <taxon>Streptomycetaceae</taxon>
        <taxon>Streptomyces</taxon>
    </lineage>
</organism>
<dbReference type="EMBL" id="BAAAZX010000006">
    <property type="protein sequence ID" value="GAA3992076.1"/>
    <property type="molecule type" value="Genomic_DNA"/>
</dbReference>
<evidence type="ECO:0000256" key="9">
    <source>
        <dbReference type="ARBA" id="ARBA00049985"/>
    </source>
</evidence>
<accession>A0ABP7R425</accession>
<keyword evidence="5 11" id="KW-0067">ATP-binding</keyword>
<comment type="similarity">
    <text evidence="9">Belongs to the ABC transporter superfamily. Drug exporter-1 (DrugE1) (TC 3.A.1.105) family.</text>
</comment>
<evidence type="ECO:0000256" key="1">
    <source>
        <dbReference type="ARBA" id="ARBA00004413"/>
    </source>
</evidence>
<keyword evidence="6" id="KW-1278">Translocase</keyword>
<keyword evidence="8" id="KW-0046">Antibiotic resistance</keyword>
<keyword evidence="3" id="KW-1003">Cell membrane</keyword>
<dbReference type="InterPro" id="IPR003439">
    <property type="entry name" value="ABC_transporter-like_ATP-bd"/>
</dbReference>
<protein>
    <submittedName>
        <fullName evidence="11">ATP-binding cassette domain-containing protein</fullName>
    </submittedName>
</protein>
<dbReference type="InterPro" id="IPR025302">
    <property type="entry name" value="DrrA1/2-like_C"/>
</dbReference>
<evidence type="ECO:0000256" key="7">
    <source>
        <dbReference type="ARBA" id="ARBA00023136"/>
    </source>
</evidence>
<evidence type="ECO:0000313" key="12">
    <source>
        <dbReference type="Proteomes" id="UP001500456"/>
    </source>
</evidence>
<dbReference type="GO" id="GO:0005524">
    <property type="term" value="F:ATP binding"/>
    <property type="evidence" value="ECO:0007669"/>
    <property type="project" value="UniProtKB-KW"/>
</dbReference>
<name>A0ABP7R425_9ACTN</name>
<evidence type="ECO:0000313" key="11">
    <source>
        <dbReference type="EMBL" id="GAA3992076.1"/>
    </source>
</evidence>
<dbReference type="SMART" id="SM00382">
    <property type="entry name" value="AAA"/>
    <property type="match status" value="1"/>
</dbReference>